<gene>
    <name evidence="21" type="ORF">LTRI10_LOCUS3523</name>
</gene>
<evidence type="ECO:0000256" key="12">
    <source>
        <dbReference type="ARBA" id="ARBA00023180"/>
    </source>
</evidence>
<evidence type="ECO:0000256" key="10">
    <source>
        <dbReference type="ARBA" id="ARBA00023004"/>
    </source>
</evidence>
<dbReference type="EMBL" id="OZ034813">
    <property type="protein sequence ID" value="CAL1355784.1"/>
    <property type="molecule type" value="Genomic_DNA"/>
</dbReference>
<keyword evidence="5 19" id="KW-0575">Peroxidase</keyword>
<comment type="function">
    <text evidence="2">Removal of H(2)O(2), oxidation of toxic reductants, biosynthesis and degradation of lignin, suberization, auxin catabolism, response to environmental stresses such as wounding, pathogen attack and oxidative stress. These functions might be dependent on each isozyme/isoform in each plant tissue.</text>
</comment>
<sequence>MGDCCLHRYASSRYGPGAVSSRNNSTTQKWTHFTCIHLRRLKTKSKLSGLGGGTEGFGFSWWGGGHAPISGSGSGGLFPGYYQVSCPQANDIVVSVLKRAISRDPRMAASLLRLHFHDCFVQGCDASVLLDSAAKIASEKNAGPNRNSLRGFDVIDEIKAELENACPQTVSCADILAMAARGSTVLSGGPSWELPLGRKDARTASLSLSNQNIPPPNSTIQTLISLFRRQGLNEIDLVSLSGGHTIGMARCTTFKQRLYNQNRNNQPDLTMERTYYLGLKSVCPQSGGDNNNSPLDASSPARFDNTYFKLILWGKGLLTSDQVLFSGNVGNTMQLVKRYAEDEGLFFEQFAKSMVRMGNIGALTGFKGEVRKNCRRVN</sequence>
<feature type="binding site" evidence="16">
    <location>
        <position position="139"/>
    </location>
    <ligand>
        <name>Ca(2+)</name>
        <dbReference type="ChEBI" id="CHEBI:29108"/>
        <label>1</label>
    </ligand>
</feature>
<dbReference type="PROSITE" id="PS00436">
    <property type="entry name" value="PEROXIDASE_2"/>
    <property type="match status" value="1"/>
</dbReference>
<feature type="binding site" evidence="15">
    <location>
        <position position="214"/>
    </location>
    <ligand>
        <name>substrate</name>
    </ligand>
</feature>
<dbReference type="InterPro" id="IPR019794">
    <property type="entry name" value="Peroxidases_AS"/>
</dbReference>
<evidence type="ECO:0000256" key="3">
    <source>
        <dbReference type="ARBA" id="ARBA00006873"/>
    </source>
</evidence>
<dbReference type="Proteomes" id="UP001497516">
    <property type="component" value="Chromosome 1"/>
</dbReference>
<feature type="binding site" evidence="16">
    <location>
        <position position="296"/>
    </location>
    <ligand>
        <name>Ca(2+)</name>
        <dbReference type="ChEBI" id="CHEBI:29108"/>
        <label>2</label>
    </ligand>
</feature>
<feature type="binding site" evidence="16">
    <location>
        <position position="121"/>
    </location>
    <ligand>
        <name>Ca(2+)</name>
        <dbReference type="ChEBI" id="CHEBI:29108"/>
        <label>1</label>
    </ligand>
</feature>
<dbReference type="Pfam" id="PF00141">
    <property type="entry name" value="peroxidase"/>
    <property type="match status" value="1"/>
</dbReference>
<dbReference type="EC" id="1.11.1.7" evidence="4 19"/>
<dbReference type="PANTHER" id="PTHR31388:SF164">
    <property type="entry name" value="PEROXIDASE 9"/>
    <property type="match status" value="1"/>
</dbReference>
<feature type="binding site" evidence="16">
    <location>
        <position position="245"/>
    </location>
    <ligand>
        <name>Ca(2+)</name>
        <dbReference type="ChEBI" id="CHEBI:29108"/>
        <label>2</label>
    </ligand>
</feature>
<feature type="active site" description="Proton acceptor" evidence="14">
    <location>
        <position position="117"/>
    </location>
</feature>
<dbReference type="PRINTS" id="PR00461">
    <property type="entry name" value="PLPEROXIDASE"/>
</dbReference>
<feature type="binding site" description="axial binding residue" evidence="16">
    <location>
        <position position="244"/>
    </location>
    <ligand>
        <name>heme b</name>
        <dbReference type="ChEBI" id="CHEBI:60344"/>
    </ligand>
    <ligandPart>
        <name>Fe</name>
        <dbReference type="ChEBI" id="CHEBI:18248"/>
    </ligandPart>
</feature>
<comment type="subcellular location">
    <subcellularLocation>
        <location evidence="19">Secreted</location>
    </subcellularLocation>
</comment>
<feature type="binding site" evidence="16">
    <location>
        <position position="125"/>
    </location>
    <ligand>
        <name>Ca(2+)</name>
        <dbReference type="ChEBI" id="CHEBI:29108"/>
        <label>1</label>
    </ligand>
</feature>
<feature type="disulfide bond" evidence="18">
    <location>
        <begin position="86"/>
        <end position="166"/>
    </location>
</feature>
<dbReference type="GO" id="GO:0006979">
    <property type="term" value="P:response to oxidative stress"/>
    <property type="evidence" value="ECO:0007669"/>
    <property type="project" value="UniProtKB-UniRule"/>
</dbReference>
<comment type="catalytic activity">
    <reaction evidence="1 19">
        <text>2 a phenolic donor + H2O2 = 2 a phenolic radical donor + 2 H2O</text>
        <dbReference type="Rhea" id="RHEA:56136"/>
        <dbReference type="ChEBI" id="CHEBI:15377"/>
        <dbReference type="ChEBI" id="CHEBI:16240"/>
        <dbReference type="ChEBI" id="CHEBI:139520"/>
        <dbReference type="ChEBI" id="CHEBI:139521"/>
        <dbReference type="EC" id="1.11.1.7"/>
    </reaction>
</comment>
<dbReference type="FunFam" id="1.10.520.10:FF:000001">
    <property type="entry name" value="Peroxidase"/>
    <property type="match status" value="1"/>
</dbReference>
<dbReference type="SUPFAM" id="SSF48113">
    <property type="entry name" value="Heme-dependent peroxidases"/>
    <property type="match status" value="1"/>
</dbReference>
<protein>
    <recommendedName>
        <fullName evidence="4 19">Peroxidase</fullName>
        <ecNumber evidence="4 19">1.11.1.7</ecNumber>
    </recommendedName>
</protein>
<feature type="disulfide bond" evidence="18">
    <location>
        <begin position="172"/>
        <end position="374"/>
    </location>
</feature>
<dbReference type="Gene3D" id="1.10.520.10">
    <property type="match status" value="1"/>
</dbReference>
<evidence type="ECO:0000256" key="7">
    <source>
        <dbReference type="ARBA" id="ARBA00022723"/>
    </source>
</evidence>
<dbReference type="PANTHER" id="PTHR31388">
    <property type="entry name" value="PEROXIDASE 72-RELATED"/>
    <property type="match status" value="1"/>
</dbReference>
<evidence type="ECO:0000256" key="4">
    <source>
        <dbReference type="ARBA" id="ARBA00012313"/>
    </source>
</evidence>
<feature type="binding site" evidence="16">
    <location>
        <position position="118"/>
    </location>
    <ligand>
        <name>Ca(2+)</name>
        <dbReference type="ChEBI" id="CHEBI:29108"/>
        <label>1</label>
    </ligand>
</feature>
<keyword evidence="10 16" id="KW-0408">Iron</keyword>
<dbReference type="PROSITE" id="PS50873">
    <property type="entry name" value="PEROXIDASE_4"/>
    <property type="match status" value="1"/>
</dbReference>
<evidence type="ECO:0000256" key="15">
    <source>
        <dbReference type="PIRSR" id="PIRSR600823-2"/>
    </source>
</evidence>
<dbReference type="GO" id="GO:0140825">
    <property type="term" value="F:lactoperoxidase activity"/>
    <property type="evidence" value="ECO:0007669"/>
    <property type="project" value="UniProtKB-EC"/>
</dbReference>
<feature type="disulfide bond" evidence="18">
    <location>
        <begin position="119"/>
        <end position="124"/>
    </location>
</feature>
<feature type="binding site" evidence="16">
    <location>
        <position position="127"/>
    </location>
    <ligand>
        <name>Ca(2+)</name>
        <dbReference type="ChEBI" id="CHEBI:29108"/>
        <label>1</label>
    </ligand>
</feature>
<organism evidence="21 22">
    <name type="scientific">Linum trigynum</name>
    <dbReference type="NCBI Taxonomy" id="586398"/>
    <lineage>
        <taxon>Eukaryota</taxon>
        <taxon>Viridiplantae</taxon>
        <taxon>Streptophyta</taxon>
        <taxon>Embryophyta</taxon>
        <taxon>Tracheophyta</taxon>
        <taxon>Spermatophyta</taxon>
        <taxon>Magnoliopsida</taxon>
        <taxon>eudicotyledons</taxon>
        <taxon>Gunneridae</taxon>
        <taxon>Pentapetalae</taxon>
        <taxon>rosids</taxon>
        <taxon>fabids</taxon>
        <taxon>Malpighiales</taxon>
        <taxon>Linaceae</taxon>
        <taxon>Linum</taxon>
    </lineage>
</organism>
<comment type="cofactor">
    <cofactor evidence="16 19">
        <name>Ca(2+)</name>
        <dbReference type="ChEBI" id="CHEBI:29108"/>
    </cofactor>
    <text evidence="16 19">Binds 2 calcium ions per subunit.</text>
</comment>
<evidence type="ECO:0000256" key="11">
    <source>
        <dbReference type="ARBA" id="ARBA00023157"/>
    </source>
</evidence>
<dbReference type="PRINTS" id="PR00458">
    <property type="entry name" value="PEROXIDASE"/>
</dbReference>
<dbReference type="InterPro" id="IPR000823">
    <property type="entry name" value="Peroxidase_pln"/>
</dbReference>
<keyword evidence="8 16" id="KW-0106">Calcium</keyword>
<feature type="binding site" evidence="16">
    <location>
        <position position="123"/>
    </location>
    <ligand>
        <name>Ca(2+)</name>
        <dbReference type="ChEBI" id="CHEBI:29108"/>
        <label>1</label>
    </ligand>
</feature>
<evidence type="ECO:0000256" key="9">
    <source>
        <dbReference type="ARBA" id="ARBA00023002"/>
    </source>
</evidence>
<dbReference type="PROSITE" id="PS00435">
    <property type="entry name" value="PEROXIDASE_1"/>
    <property type="match status" value="1"/>
</dbReference>
<evidence type="ECO:0000256" key="17">
    <source>
        <dbReference type="PIRSR" id="PIRSR600823-4"/>
    </source>
</evidence>
<dbReference type="InterPro" id="IPR033905">
    <property type="entry name" value="Secretory_peroxidase"/>
</dbReference>
<evidence type="ECO:0000256" key="16">
    <source>
        <dbReference type="PIRSR" id="PIRSR600823-3"/>
    </source>
</evidence>
<feature type="site" description="Transition state stabilizer" evidence="17">
    <location>
        <position position="113"/>
    </location>
</feature>
<dbReference type="CDD" id="cd00693">
    <property type="entry name" value="secretory_peroxidase"/>
    <property type="match status" value="1"/>
</dbReference>
<dbReference type="GO" id="GO:0020037">
    <property type="term" value="F:heme binding"/>
    <property type="evidence" value="ECO:0007669"/>
    <property type="project" value="UniProtKB-UniRule"/>
</dbReference>
<evidence type="ECO:0000259" key="20">
    <source>
        <dbReference type="PROSITE" id="PS50873"/>
    </source>
</evidence>
<evidence type="ECO:0000256" key="19">
    <source>
        <dbReference type="RuleBase" id="RU362060"/>
    </source>
</evidence>
<accession>A0AAV2CID0</accession>
<feature type="binding site" evidence="16">
    <location>
        <position position="304"/>
    </location>
    <ligand>
        <name>Ca(2+)</name>
        <dbReference type="ChEBI" id="CHEBI:29108"/>
        <label>2</label>
    </ligand>
</feature>
<name>A0AAV2CID0_9ROSI</name>
<dbReference type="InterPro" id="IPR002016">
    <property type="entry name" value="Haem_peroxidase"/>
</dbReference>
<dbReference type="InterPro" id="IPR010255">
    <property type="entry name" value="Haem_peroxidase_sf"/>
</dbReference>
<comment type="cofactor">
    <cofactor evidence="16 19">
        <name>heme b</name>
        <dbReference type="ChEBI" id="CHEBI:60344"/>
    </cofactor>
    <text evidence="16 19">Binds 1 heme b (iron(II)-protoporphyrin IX) group per subunit.</text>
</comment>
<evidence type="ECO:0000313" key="22">
    <source>
        <dbReference type="Proteomes" id="UP001497516"/>
    </source>
</evidence>
<comment type="similarity">
    <text evidence="3">Belongs to the peroxidase family. Ascorbate peroxidase subfamily.</text>
</comment>
<dbReference type="InterPro" id="IPR019793">
    <property type="entry name" value="Peroxidases_heam-ligand_BS"/>
</dbReference>
<dbReference type="GO" id="GO:0042744">
    <property type="term" value="P:hydrogen peroxide catabolic process"/>
    <property type="evidence" value="ECO:0007669"/>
    <property type="project" value="UniProtKB-KW"/>
</dbReference>
<dbReference type="Gene3D" id="1.10.420.10">
    <property type="entry name" value="Peroxidase, domain 2"/>
    <property type="match status" value="1"/>
</dbReference>
<evidence type="ECO:0000256" key="2">
    <source>
        <dbReference type="ARBA" id="ARBA00002322"/>
    </source>
</evidence>
<evidence type="ECO:0000256" key="1">
    <source>
        <dbReference type="ARBA" id="ARBA00000189"/>
    </source>
</evidence>
<evidence type="ECO:0000256" key="14">
    <source>
        <dbReference type="PIRSR" id="PIRSR600823-1"/>
    </source>
</evidence>
<proteinExistence type="inferred from homology"/>
<evidence type="ECO:0000313" key="21">
    <source>
        <dbReference type="EMBL" id="CAL1355784.1"/>
    </source>
</evidence>
<reference evidence="21 22" key="1">
    <citation type="submission" date="2024-04" db="EMBL/GenBank/DDBJ databases">
        <authorList>
            <person name="Fracassetti M."/>
        </authorList>
    </citation>
    <scope>NUCLEOTIDE SEQUENCE [LARGE SCALE GENOMIC DNA]</scope>
</reference>
<dbReference type="FunFam" id="1.10.420.10:FF:000001">
    <property type="entry name" value="Peroxidase"/>
    <property type="match status" value="1"/>
</dbReference>
<feature type="domain" description="Plant heme peroxidase family profile" evidence="20">
    <location>
        <begin position="76"/>
        <end position="378"/>
    </location>
</feature>
<keyword evidence="19" id="KW-0964">Secreted</keyword>
<dbReference type="GO" id="GO:0046872">
    <property type="term" value="F:metal ion binding"/>
    <property type="evidence" value="ECO:0007669"/>
    <property type="project" value="UniProtKB-UniRule"/>
</dbReference>
<evidence type="ECO:0000256" key="13">
    <source>
        <dbReference type="ARBA" id="ARBA00023324"/>
    </source>
</evidence>
<keyword evidence="13 19" id="KW-0376">Hydrogen peroxide</keyword>
<keyword evidence="11 18" id="KW-1015">Disulfide bond</keyword>
<evidence type="ECO:0000256" key="8">
    <source>
        <dbReference type="ARBA" id="ARBA00022837"/>
    </source>
</evidence>
<keyword evidence="9 19" id="KW-0560">Oxidoreductase</keyword>
<keyword evidence="12" id="KW-0325">Glycoprotein</keyword>
<keyword evidence="7 16" id="KW-0479">Metal-binding</keyword>
<evidence type="ECO:0000256" key="5">
    <source>
        <dbReference type="ARBA" id="ARBA00022559"/>
    </source>
</evidence>
<keyword evidence="6 19" id="KW-0349">Heme</keyword>
<comment type="similarity">
    <text evidence="19">Belongs to the peroxidase family. Classical plant (class III) peroxidase subfamily.</text>
</comment>
<keyword evidence="22" id="KW-1185">Reference proteome</keyword>
<dbReference type="GO" id="GO:0005576">
    <property type="term" value="C:extracellular region"/>
    <property type="evidence" value="ECO:0007669"/>
    <property type="project" value="UniProtKB-SubCell"/>
</dbReference>
<evidence type="ECO:0000256" key="6">
    <source>
        <dbReference type="ARBA" id="ARBA00022617"/>
    </source>
</evidence>
<evidence type="ECO:0000256" key="18">
    <source>
        <dbReference type="PIRSR" id="PIRSR600823-5"/>
    </source>
</evidence>
<feature type="disulfide bond" evidence="18">
    <location>
        <begin position="251"/>
        <end position="283"/>
    </location>
</feature>
<dbReference type="AlphaFoldDB" id="A0AAV2CID0"/>